<accession>A0A6B1DX36</accession>
<keyword evidence="9 11" id="KW-0067">ATP-binding</keyword>
<dbReference type="Pfam" id="PF04313">
    <property type="entry name" value="HSDR_N"/>
    <property type="match status" value="1"/>
</dbReference>
<dbReference type="Gene3D" id="3.90.1570.50">
    <property type="match status" value="1"/>
</dbReference>
<dbReference type="GO" id="GO:0009035">
    <property type="term" value="F:type I site-specific deoxyribonuclease activity"/>
    <property type="evidence" value="ECO:0007669"/>
    <property type="project" value="UniProtKB-EC"/>
</dbReference>
<dbReference type="PROSITE" id="PS51192">
    <property type="entry name" value="HELICASE_ATP_BIND_1"/>
    <property type="match status" value="1"/>
</dbReference>
<comment type="similarity">
    <text evidence="2 11">Belongs to the HsdR family.</text>
</comment>
<gene>
    <name evidence="13" type="ORF">F4Y08_13585</name>
</gene>
<reference evidence="13" key="1">
    <citation type="submission" date="2019-09" db="EMBL/GenBank/DDBJ databases">
        <title>Characterisation of the sponge microbiome using genome-centric metagenomics.</title>
        <authorList>
            <person name="Engelberts J.P."/>
            <person name="Robbins S.J."/>
            <person name="De Goeij J.M."/>
            <person name="Aranda M."/>
            <person name="Bell S.C."/>
            <person name="Webster N.S."/>
        </authorList>
    </citation>
    <scope>NUCLEOTIDE SEQUENCE</scope>
    <source>
        <strain evidence="13">SB0662_bin_9</strain>
    </source>
</reference>
<dbReference type="GO" id="GO:0003677">
    <property type="term" value="F:DNA binding"/>
    <property type="evidence" value="ECO:0007669"/>
    <property type="project" value="UniProtKB-KW"/>
</dbReference>
<dbReference type="InterPro" id="IPR051268">
    <property type="entry name" value="Type-I_R_enzyme_R_subunit"/>
</dbReference>
<comment type="catalytic activity">
    <reaction evidence="1 11">
        <text>Endonucleolytic cleavage of DNA to give random double-stranded fragments with terminal 5'-phosphates, ATP is simultaneously hydrolyzed.</text>
        <dbReference type="EC" id="3.1.21.3"/>
    </reaction>
</comment>
<protein>
    <recommendedName>
        <fullName evidence="11">Type I restriction enzyme endonuclease subunit</fullName>
        <shortName evidence="11">R protein</shortName>
        <ecNumber evidence="11">3.1.21.3</ecNumber>
    </recommendedName>
</protein>
<dbReference type="CDD" id="cd18030">
    <property type="entry name" value="DEXHc_RE_I_HsdR"/>
    <property type="match status" value="1"/>
</dbReference>
<evidence type="ECO:0000256" key="3">
    <source>
        <dbReference type="ARBA" id="ARBA00011296"/>
    </source>
</evidence>
<evidence type="ECO:0000256" key="6">
    <source>
        <dbReference type="ARBA" id="ARBA00022747"/>
    </source>
</evidence>
<evidence type="ECO:0000256" key="4">
    <source>
        <dbReference type="ARBA" id="ARBA00022722"/>
    </source>
</evidence>
<keyword evidence="10 11" id="KW-0238">DNA-binding</keyword>
<comment type="subunit">
    <text evidence="3 11">The type I restriction/modification system is composed of three polypeptides R, M and S.</text>
</comment>
<dbReference type="AlphaFoldDB" id="A0A6B1DX36"/>
<evidence type="ECO:0000313" key="13">
    <source>
        <dbReference type="EMBL" id="MYD91345.1"/>
    </source>
</evidence>
<evidence type="ECO:0000256" key="10">
    <source>
        <dbReference type="ARBA" id="ARBA00023125"/>
    </source>
</evidence>
<dbReference type="PANTHER" id="PTHR30195:SF15">
    <property type="entry name" value="TYPE I RESTRICTION ENZYME HINDI ENDONUCLEASE SUBUNIT"/>
    <property type="match status" value="1"/>
</dbReference>
<dbReference type="GO" id="GO:0009307">
    <property type="term" value="P:DNA restriction-modification system"/>
    <property type="evidence" value="ECO:0007669"/>
    <property type="project" value="UniProtKB-KW"/>
</dbReference>
<comment type="function">
    <text evidence="11">Subunit R is required for both nuclease and ATPase activities, but not for modification.</text>
</comment>
<dbReference type="GO" id="GO:0005524">
    <property type="term" value="F:ATP binding"/>
    <property type="evidence" value="ECO:0007669"/>
    <property type="project" value="UniProtKB-KW"/>
</dbReference>
<sequence length="1035" mass="117572">MSPLTKLNELNHAEVPARRLLEKLGWTYVSRQTIRVERREEREVLLKERLQAALMRLNQWMTEDQAERVIFELEHVNATGITRNQSVHEYLTHGMPLWVDGPHGRDSRIVRFFDFDHPEGGLNEFVVTTQFRVCQGNERDGTEDDERMVIPDLVLFVNGIPLVVMEAKSPSLLEGWKSEAVKQLRRYQEAGPEWQGSGAPGLFHYNLMCVAHCGAAAVYAVAGAPENAYFEWKSVLPYSEDDVREHFGVEPLGQAQLIVGLLSPATLLDILRDYVVYEPERGRLVKKLPRYQQYRAVRATLERMLSRLKPAERGGVVWHTQGSGKSLTMLWLATKLRREPRLGNPTIVVVTDRKQLDRQIANTFEHCGFPGPEQAATGSDLRRLLITGTGRTVMTTIQKFEEALTTPEGELSVLNASENVIVMVDEAHRTQYDILGGKMSKALPNAALVGFTGTPIEKDFKHSTMGRFGSLIDAYTIPQSVSDRATVPIFYEVRLPELAIEGPESLNRLYETMFGGLPLEVQLKIRRRYANRETMAEAEPRIKKIALDIAEHFKGKVQPNGFKAQVVAPSRAAALRYSKHLNSFGLCAYPIITSTPNDGPEFKTAREIDHEQVVNAFVDPEGKPEVLVVVDMLLTGFDAPVEQTLYLDRSLRDHGLLQAIARVNRRFSHEWGGVTTEKTHGLIVDYHGVSRNLEEALSTFDWPDIQDTMLELDEDPALVIEASAVQAESHFKDRDLSNTWECVGIFTPDASTEGDFKADVFERFNAAYRLFSRLMDRFLPDPRALNYVDRLARLTEIRAYVRAQFLREDADVNWTEIGAKVKKLVDERISVQVRQLMRPVSIFDQDFEQKISVLPHDEARASIMEHAIRAHIHHRLADNPVFFAKLSDQLARIIEDLRNQLIDSAEACRRLALLRQHAQSESDIAAKHGLSPLAFAICELLDYRSEEAGSDFAVSEESSPHLVQFEEEHKHVARGIESVVNRHNTVVDWQSNPEVLREMRRDIKRELRPTGNYTERQLDELANQIVELARQRSEL</sequence>
<dbReference type="InterPro" id="IPR014001">
    <property type="entry name" value="Helicase_ATP-bd"/>
</dbReference>
<dbReference type="PANTHER" id="PTHR30195">
    <property type="entry name" value="TYPE I SITE-SPECIFIC DEOXYRIBONUCLEASE PROTEIN SUBUNIT M AND R"/>
    <property type="match status" value="1"/>
</dbReference>
<keyword evidence="8 11" id="KW-0378">Hydrolase</keyword>
<dbReference type="InterPro" id="IPR055180">
    <property type="entry name" value="HsdR_RecA-like_helicase_dom_2"/>
</dbReference>
<evidence type="ECO:0000256" key="5">
    <source>
        <dbReference type="ARBA" id="ARBA00022741"/>
    </source>
</evidence>
<dbReference type="InterPro" id="IPR021810">
    <property type="entry name" value="T1RH-like_C"/>
</dbReference>
<dbReference type="InterPro" id="IPR040980">
    <property type="entry name" value="SWI2_SNF2"/>
</dbReference>
<dbReference type="Pfam" id="PF18766">
    <property type="entry name" value="SWI2_SNF2"/>
    <property type="match status" value="1"/>
</dbReference>
<dbReference type="InterPro" id="IPR007409">
    <property type="entry name" value="Restrct_endonuc_type1_HsdR_N"/>
</dbReference>
<evidence type="ECO:0000256" key="8">
    <source>
        <dbReference type="ARBA" id="ARBA00022801"/>
    </source>
</evidence>
<feature type="domain" description="Helicase ATP-binding" evidence="12">
    <location>
        <begin position="306"/>
        <end position="461"/>
    </location>
</feature>
<dbReference type="SMART" id="SM00487">
    <property type="entry name" value="DEXDc"/>
    <property type="match status" value="1"/>
</dbReference>
<dbReference type="CDD" id="cd22332">
    <property type="entry name" value="HsdR_N"/>
    <property type="match status" value="1"/>
</dbReference>
<evidence type="ECO:0000259" key="12">
    <source>
        <dbReference type="PROSITE" id="PS51192"/>
    </source>
</evidence>
<comment type="caution">
    <text evidence="13">The sequence shown here is derived from an EMBL/GenBank/DDBJ whole genome shotgun (WGS) entry which is preliminary data.</text>
</comment>
<dbReference type="CDD" id="cd18800">
    <property type="entry name" value="SF2_C_EcoR124I-like"/>
    <property type="match status" value="1"/>
</dbReference>
<dbReference type="Pfam" id="PF11867">
    <property type="entry name" value="T1RH-like_C"/>
    <property type="match status" value="1"/>
</dbReference>
<keyword evidence="4" id="KW-0540">Nuclease</keyword>
<dbReference type="NCBIfam" id="TIGR00348">
    <property type="entry name" value="hsdR"/>
    <property type="match status" value="1"/>
</dbReference>
<keyword evidence="7 13" id="KW-0255">Endonuclease</keyword>
<dbReference type="Pfam" id="PF22679">
    <property type="entry name" value="T1R_D3-like"/>
    <property type="match status" value="1"/>
</dbReference>
<evidence type="ECO:0000256" key="9">
    <source>
        <dbReference type="ARBA" id="ARBA00022840"/>
    </source>
</evidence>
<keyword evidence="5 11" id="KW-0547">Nucleotide-binding</keyword>
<name>A0A6B1DX36_9CHLR</name>
<dbReference type="SUPFAM" id="SSF52540">
    <property type="entry name" value="P-loop containing nucleoside triphosphate hydrolases"/>
    <property type="match status" value="2"/>
</dbReference>
<proteinExistence type="inferred from homology"/>
<evidence type="ECO:0000256" key="11">
    <source>
        <dbReference type="RuleBase" id="RU364115"/>
    </source>
</evidence>
<dbReference type="Gene3D" id="3.40.50.300">
    <property type="entry name" value="P-loop containing nucleotide triphosphate hydrolases"/>
    <property type="match status" value="3"/>
</dbReference>
<dbReference type="InterPro" id="IPR004473">
    <property type="entry name" value="Restrct_endonuc_typeI_HsdR"/>
</dbReference>
<evidence type="ECO:0000256" key="1">
    <source>
        <dbReference type="ARBA" id="ARBA00000851"/>
    </source>
</evidence>
<evidence type="ECO:0000256" key="2">
    <source>
        <dbReference type="ARBA" id="ARBA00008598"/>
    </source>
</evidence>
<keyword evidence="6 11" id="KW-0680">Restriction system</keyword>
<dbReference type="InterPro" id="IPR027417">
    <property type="entry name" value="P-loop_NTPase"/>
</dbReference>
<dbReference type="EMBL" id="VXPY01000094">
    <property type="protein sequence ID" value="MYD91345.1"/>
    <property type="molecule type" value="Genomic_DNA"/>
</dbReference>
<dbReference type="EC" id="3.1.21.3" evidence="11"/>
<organism evidence="13">
    <name type="scientific">Caldilineaceae bacterium SB0662_bin_9</name>
    <dbReference type="NCBI Taxonomy" id="2605258"/>
    <lineage>
        <taxon>Bacteria</taxon>
        <taxon>Bacillati</taxon>
        <taxon>Chloroflexota</taxon>
        <taxon>Caldilineae</taxon>
        <taxon>Caldilineales</taxon>
        <taxon>Caldilineaceae</taxon>
    </lineage>
</organism>
<evidence type="ECO:0000256" key="7">
    <source>
        <dbReference type="ARBA" id="ARBA00022759"/>
    </source>
</evidence>